<name>A0A9P8C631_9HELO</name>
<dbReference type="SUPFAM" id="SSF53474">
    <property type="entry name" value="alpha/beta-Hydrolases"/>
    <property type="match status" value="1"/>
</dbReference>
<evidence type="ECO:0000259" key="1">
    <source>
        <dbReference type="Pfam" id="PF00135"/>
    </source>
</evidence>
<dbReference type="OrthoDB" id="3200163at2759"/>
<organism evidence="2 3">
    <name type="scientific">Amylocarpus encephaloides</name>
    <dbReference type="NCBI Taxonomy" id="45428"/>
    <lineage>
        <taxon>Eukaryota</taxon>
        <taxon>Fungi</taxon>
        <taxon>Dikarya</taxon>
        <taxon>Ascomycota</taxon>
        <taxon>Pezizomycotina</taxon>
        <taxon>Leotiomycetes</taxon>
        <taxon>Helotiales</taxon>
        <taxon>Helotiales incertae sedis</taxon>
        <taxon>Amylocarpus</taxon>
    </lineage>
</organism>
<keyword evidence="2" id="KW-0378">Hydrolase</keyword>
<dbReference type="Pfam" id="PF00135">
    <property type="entry name" value="COesterase"/>
    <property type="match status" value="1"/>
</dbReference>
<dbReference type="InterPro" id="IPR029058">
    <property type="entry name" value="AB_hydrolase_fold"/>
</dbReference>
<evidence type="ECO:0000313" key="2">
    <source>
        <dbReference type="EMBL" id="KAG9233641.1"/>
    </source>
</evidence>
<gene>
    <name evidence="2" type="ORF">BJ875DRAFT_37369</name>
</gene>
<dbReference type="Proteomes" id="UP000824998">
    <property type="component" value="Unassembled WGS sequence"/>
</dbReference>
<proteinExistence type="predicted"/>
<feature type="domain" description="Carboxylesterase type B" evidence="1">
    <location>
        <begin position="17"/>
        <end position="265"/>
    </location>
</feature>
<protein>
    <submittedName>
        <fullName evidence="2">Alpha/Beta hydrolase protein</fullName>
    </submittedName>
</protein>
<dbReference type="PANTHER" id="PTHR43142:SF5">
    <property type="entry name" value="CARBOXYLIC ESTER HYDROLASE"/>
    <property type="match status" value="1"/>
</dbReference>
<dbReference type="EMBL" id="MU251491">
    <property type="protein sequence ID" value="KAG9233641.1"/>
    <property type="molecule type" value="Genomic_DNA"/>
</dbReference>
<dbReference type="PANTHER" id="PTHR43142">
    <property type="entry name" value="CARBOXYLIC ESTER HYDROLASE"/>
    <property type="match status" value="1"/>
</dbReference>
<evidence type="ECO:0000313" key="3">
    <source>
        <dbReference type="Proteomes" id="UP000824998"/>
    </source>
</evidence>
<comment type="caution">
    <text evidence="2">The sequence shown here is derived from an EMBL/GenBank/DDBJ whole genome shotgun (WGS) entry which is preliminary data.</text>
</comment>
<reference evidence="2" key="1">
    <citation type="journal article" date="2021" name="IMA Fungus">
        <title>Genomic characterization of three marine fungi, including Emericellopsis atlantica sp. nov. with signatures of a generalist lifestyle and marine biomass degradation.</title>
        <authorList>
            <person name="Hagestad O.C."/>
            <person name="Hou L."/>
            <person name="Andersen J.H."/>
            <person name="Hansen E.H."/>
            <person name="Altermark B."/>
            <person name="Li C."/>
            <person name="Kuhnert E."/>
            <person name="Cox R.J."/>
            <person name="Crous P.W."/>
            <person name="Spatafora J.W."/>
            <person name="Lail K."/>
            <person name="Amirebrahimi M."/>
            <person name="Lipzen A."/>
            <person name="Pangilinan J."/>
            <person name="Andreopoulos W."/>
            <person name="Hayes R.D."/>
            <person name="Ng V."/>
            <person name="Grigoriev I.V."/>
            <person name="Jackson S.A."/>
            <person name="Sutton T.D.S."/>
            <person name="Dobson A.D.W."/>
            <person name="Rama T."/>
        </authorList>
    </citation>
    <scope>NUCLEOTIDE SEQUENCE</scope>
    <source>
        <strain evidence="2">TRa018bII</strain>
    </source>
</reference>
<accession>A0A9P8C631</accession>
<dbReference type="AlphaFoldDB" id="A0A9P8C631"/>
<sequence>MSYPSATTKLLTHPLLGPLLGSHSPSTSTTQYRNLRYAHIPARFADPVLHASQWAPGAEDGVYDATKFGPSCPQHPSGFTYDLSLVGDAPELEREMERRREEEGAGEVDELECVNAVVVVPDPGDSEAVEGKGEGLPVVVWVHGGGFSVGSNSWPQYDLSNFVHTSLSLGKPIIGVSINYRLGPFGFLASTDLNLAGNYALKDQICAFRWIKANISGFGGDAENVTAMGESAGSICLSTLLHTTPSQSSPPFENLILMSGDPTLRRPRDMRWQDEFYASLIPKLSLSHLSRSERKSHLMGMSAEAIVSQIPPPQLLCHLLDSLANTFHGSQNAISSPLTSFSPISQILEAYNLPLTSSPRGVNSKGLYEGVLDLMSDLRFHLPSLALAHGLGSRARSYAFHQRNPIPGAPFHSYASHELDLAYLLQNHPSLDASPLGREMAAVFTAFAGGDGVEGGAMVVFGPDDDIRVTSEAEDDVQSRRDRMRMWEGVGWERWFGLGELLQGCP</sequence>
<dbReference type="InterPro" id="IPR002018">
    <property type="entry name" value="CarbesteraseB"/>
</dbReference>
<dbReference type="GO" id="GO:0016787">
    <property type="term" value="F:hydrolase activity"/>
    <property type="evidence" value="ECO:0007669"/>
    <property type="project" value="UniProtKB-KW"/>
</dbReference>
<keyword evidence="3" id="KW-1185">Reference proteome</keyword>
<dbReference type="Gene3D" id="3.40.50.1820">
    <property type="entry name" value="alpha/beta hydrolase"/>
    <property type="match status" value="2"/>
</dbReference>